<feature type="transmembrane region" description="Helical" evidence="4">
    <location>
        <begin position="303"/>
        <end position="323"/>
    </location>
</feature>
<feature type="transmembrane region" description="Helical" evidence="4">
    <location>
        <begin position="335"/>
        <end position="356"/>
    </location>
</feature>
<dbReference type="PANTHER" id="PTHR43547">
    <property type="entry name" value="TWO-COMPONENT HISTIDINE KINASE"/>
    <property type="match status" value="1"/>
</dbReference>
<dbReference type="PRINTS" id="PR00344">
    <property type="entry name" value="BCTRLSENSOR"/>
</dbReference>
<evidence type="ECO:0000256" key="3">
    <source>
        <dbReference type="ARBA" id="ARBA00022553"/>
    </source>
</evidence>
<dbReference type="Gene3D" id="2.60.40.2380">
    <property type="match status" value="1"/>
</dbReference>
<keyword evidence="4" id="KW-1133">Transmembrane helix</keyword>
<dbReference type="InterPro" id="IPR003594">
    <property type="entry name" value="HATPase_dom"/>
</dbReference>
<protein>
    <recommendedName>
        <fullName evidence="2">histidine kinase</fullName>
        <ecNumber evidence="2">2.7.13.3</ecNumber>
    </recommendedName>
</protein>
<dbReference type="EC" id="2.7.13.3" evidence="2"/>
<proteinExistence type="predicted"/>
<dbReference type="PANTHER" id="PTHR43547:SF2">
    <property type="entry name" value="HYBRID SIGNAL TRANSDUCTION HISTIDINE KINASE C"/>
    <property type="match status" value="1"/>
</dbReference>
<dbReference type="InterPro" id="IPR011623">
    <property type="entry name" value="7TMR_DISM_rcpt_extracell_dom1"/>
</dbReference>
<accession>A0A150WH28</accession>
<feature type="domain" description="Histidine kinase" evidence="5">
    <location>
        <begin position="384"/>
        <end position="605"/>
    </location>
</feature>
<dbReference type="PROSITE" id="PS50109">
    <property type="entry name" value="HIS_KIN"/>
    <property type="match status" value="1"/>
</dbReference>
<sequence length="608" mass="67476">MIFSVNAFASIQMNLAMGTSSPQVENPADVSFVDLREPELAMGYSAEDLWIQIKLRNDSPTTEKKILFLDSPLAGRLSLYGADGIAQISGPGVPLSRRLYPSRLGAFPLELAPNSEEVLYLKRSSHHALSTKVQVTDEATFLNSEETARAIFFFYIGGILSLVIYNFFVGLATSQKDHISYAVFALSFGVTAMVLHGVFDAYLIPTNAFVFSNYLMLFSSISLFTASVFVRRFLNISKSFSVGYYGTGFFCGLAIVTILASFFAPTHRELFIFGYWIDLSIAGAILFFIFCGVYSLLKFKNKLALYFLASWLVVFIGTFFWIASLHGIVKYNSVTQYSLLFANLGEMLVLSLGLAYKLKTLDREKRQAQQAAGDKERYHRLVRVLSHDVANTVSGLMYHSEMLEELTEQPKVREHAQKINLSIQRLDKILHSVRNEEVVYSLKSKSPLQSVDLSEACAEAVEHCTWQLENKNIQIRCHVPAGKCVKADHSALVNQVLLNLLSNAIKFSASGKSITVAYVERDEHIGVMVKDEGIGIPPEELENIFKGKKLFSRRGTANETGTGLGTTLVSDYMRLFDGVIEVESVHSAAAADSGTTVTLLFPKRLSTT</sequence>
<gene>
    <name evidence="6" type="ORF">AZI85_06490</name>
</gene>
<feature type="transmembrane region" description="Helical" evidence="4">
    <location>
        <begin position="242"/>
        <end position="264"/>
    </location>
</feature>
<evidence type="ECO:0000256" key="1">
    <source>
        <dbReference type="ARBA" id="ARBA00000085"/>
    </source>
</evidence>
<evidence type="ECO:0000256" key="2">
    <source>
        <dbReference type="ARBA" id="ARBA00012438"/>
    </source>
</evidence>
<name>A0A150WH28_BDEBC</name>
<evidence type="ECO:0000313" key="7">
    <source>
        <dbReference type="Proteomes" id="UP000075391"/>
    </source>
</evidence>
<dbReference type="AlphaFoldDB" id="A0A150WH28"/>
<comment type="catalytic activity">
    <reaction evidence="1">
        <text>ATP + protein L-histidine = ADP + protein N-phospho-L-histidine.</text>
        <dbReference type="EC" id="2.7.13.3"/>
    </reaction>
</comment>
<reference evidence="6 7" key="1">
    <citation type="submission" date="2016-03" db="EMBL/GenBank/DDBJ databases">
        <authorList>
            <person name="Ploux O."/>
        </authorList>
    </citation>
    <scope>NUCLEOTIDE SEQUENCE [LARGE SCALE GENOMIC DNA]</scope>
    <source>
        <strain evidence="6 7">BER2</strain>
    </source>
</reference>
<keyword evidence="3" id="KW-0597">Phosphoprotein</keyword>
<feature type="transmembrane region" description="Helical" evidence="4">
    <location>
        <begin position="211"/>
        <end position="230"/>
    </location>
</feature>
<evidence type="ECO:0000256" key="4">
    <source>
        <dbReference type="SAM" id="Phobius"/>
    </source>
</evidence>
<evidence type="ECO:0000259" key="5">
    <source>
        <dbReference type="PROSITE" id="PS50109"/>
    </source>
</evidence>
<dbReference type="InterPro" id="IPR004358">
    <property type="entry name" value="Sig_transdc_His_kin-like_C"/>
</dbReference>
<feature type="transmembrane region" description="Helical" evidence="4">
    <location>
        <begin position="152"/>
        <end position="172"/>
    </location>
</feature>
<dbReference type="SUPFAM" id="SSF55874">
    <property type="entry name" value="ATPase domain of HSP90 chaperone/DNA topoisomerase II/histidine kinase"/>
    <property type="match status" value="1"/>
</dbReference>
<feature type="transmembrane region" description="Helical" evidence="4">
    <location>
        <begin position="270"/>
        <end position="296"/>
    </location>
</feature>
<dbReference type="GO" id="GO:0000155">
    <property type="term" value="F:phosphorelay sensor kinase activity"/>
    <property type="evidence" value="ECO:0007669"/>
    <property type="project" value="TreeGrafter"/>
</dbReference>
<dbReference type="InterPro" id="IPR005467">
    <property type="entry name" value="His_kinase_dom"/>
</dbReference>
<dbReference type="Pfam" id="PF07695">
    <property type="entry name" value="7TMR-DISM_7TM"/>
    <property type="match status" value="1"/>
</dbReference>
<keyword evidence="6" id="KW-0418">Kinase</keyword>
<dbReference type="EMBL" id="LUKF01000016">
    <property type="protein sequence ID" value="KYG62243.1"/>
    <property type="molecule type" value="Genomic_DNA"/>
</dbReference>
<dbReference type="Pfam" id="PF02518">
    <property type="entry name" value="HATPase_c"/>
    <property type="match status" value="1"/>
</dbReference>
<organism evidence="6 7">
    <name type="scientific">Bdellovibrio bacteriovorus</name>
    <dbReference type="NCBI Taxonomy" id="959"/>
    <lineage>
        <taxon>Bacteria</taxon>
        <taxon>Pseudomonadati</taxon>
        <taxon>Bdellovibrionota</taxon>
        <taxon>Bdellovibrionia</taxon>
        <taxon>Bdellovibrionales</taxon>
        <taxon>Pseudobdellovibrionaceae</taxon>
        <taxon>Bdellovibrio</taxon>
    </lineage>
</organism>
<keyword evidence="4" id="KW-0472">Membrane</keyword>
<dbReference type="InterPro" id="IPR036890">
    <property type="entry name" value="HATPase_C_sf"/>
</dbReference>
<dbReference type="SMART" id="SM00387">
    <property type="entry name" value="HATPase_c"/>
    <property type="match status" value="1"/>
</dbReference>
<evidence type="ECO:0000313" key="6">
    <source>
        <dbReference type="EMBL" id="KYG62243.1"/>
    </source>
</evidence>
<dbReference type="CDD" id="cd00075">
    <property type="entry name" value="HATPase"/>
    <property type="match status" value="1"/>
</dbReference>
<dbReference type="Proteomes" id="UP000075391">
    <property type="component" value="Unassembled WGS sequence"/>
</dbReference>
<keyword evidence="4" id="KW-0812">Transmembrane</keyword>
<dbReference type="Gene3D" id="3.30.565.10">
    <property type="entry name" value="Histidine kinase-like ATPase, C-terminal domain"/>
    <property type="match status" value="1"/>
</dbReference>
<dbReference type="InterPro" id="IPR011622">
    <property type="entry name" value="7TMR_DISM_rcpt_extracell_dom2"/>
</dbReference>
<feature type="transmembrane region" description="Helical" evidence="4">
    <location>
        <begin position="179"/>
        <end position="199"/>
    </location>
</feature>
<dbReference type="Pfam" id="PF07696">
    <property type="entry name" value="7TMR-DISMED2"/>
    <property type="match status" value="1"/>
</dbReference>
<comment type="caution">
    <text evidence="6">The sequence shown here is derived from an EMBL/GenBank/DDBJ whole genome shotgun (WGS) entry which is preliminary data.</text>
</comment>
<keyword evidence="6" id="KW-0808">Transferase</keyword>